<feature type="compositionally biased region" description="Basic and acidic residues" evidence="1">
    <location>
        <begin position="46"/>
        <end position="60"/>
    </location>
</feature>
<accession>A0AAE1ZIM2</accession>
<evidence type="ECO:0000313" key="3">
    <source>
        <dbReference type="EMBL" id="KAK4474229.1"/>
    </source>
</evidence>
<dbReference type="AlphaFoldDB" id="A0AAE1ZIM2"/>
<comment type="caution">
    <text evidence="3">The sequence shown here is derived from an EMBL/GenBank/DDBJ whole genome shotgun (WGS) entry which is preliminary data.</text>
</comment>
<evidence type="ECO:0000256" key="2">
    <source>
        <dbReference type="SAM" id="Phobius"/>
    </source>
</evidence>
<feature type="transmembrane region" description="Helical" evidence="2">
    <location>
        <begin position="222"/>
        <end position="241"/>
    </location>
</feature>
<name>A0AAE1ZIM2_SCHME</name>
<reference evidence="3" key="2">
    <citation type="journal article" date="2023" name="Infect Dis Poverty">
        <title>Chromosome-scale genome of the human blood fluke Schistosoma mekongi and its implications for public health.</title>
        <authorList>
            <person name="Zhou M."/>
            <person name="Xu L."/>
            <person name="Xu D."/>
            <person name="Chen W."/>
            <person name="Khan J."/>
            <person name="Hu Y."/>
            <person name="Huang H."/>
            <person name="Wei H."/>
            <person name="Zhang Y."/>
            <person name="Chusongsang P."/>
            <person name="Tanasarnprasert K."/>
            <person name="Hu X."/>
            <person name="Limpanont Y."/>
            <person name="Lv Z."/>
        </authorList>
    </citation>
    <scope>NUCLEOTIDE SEQUENCE</scope>
    <source>
        <strain evidence="3">LV_2022a</strain>
    </source>
</reference>
<evidence type="ECO:0000313" key="4">
    <source>
        <dbReference type="Proteomes" id="UP001292079"/>
    </source>
</evidence>
<protein>
    <submittedName>
        <fullName evidence="3">Uncharacterized protein</fullName>
    </submittedName>
</protein>
<keyword evidence="2" id="KW-1133">Transmembrane helix</keyword>
<dbReference type="EMBL" id="JALJAT010000001">
    <property type="protein sequence ID" value="KAK4474229.1"/>
    <property type="molecule type" value="Genomic_DNA"/>
</dbReference>
<dbReference type="Proteomes" id="UP001292079">
    <property type="component" value="Unassembled WGS sequence"/>
</dbReference>
<reference evidence="3" key="1">
    <citation type="submission" date="2022-04" db="EMBL/GenBank/DDBJ databases">
        <authorList>
            <person name="Xu L."/>
            <person name="Lv Z."/>
        </authorList>
    </citation>
    <scope>NUCLEOTIDE SEQUENCE</scope>
    <source>
        <strain evidence="3">LV_2022a</strain>
    </source>
</reference>
<keyword evidence="4" id="KW-1185">Reference proteome</keyword>
<feature type="region of interest" description="Disordered" evidence="1">
    <location>
        <begin position="46"/>
        <end position="92"/>
    </location>
</feature>
<evidence type="ECO:0000256" key="1">
    <source>
        <dbReference type="SAM" id="MobiDB-lite"/>
    </source>
</evidence>
<feature type="compositionally biased region" description="Acidic residues" evidence="1">
    <location>
        <begin position="61"/>
        <end position="81"/>
    </location>
</feature>
<gene>
    <name evidence="3" type="ORF">MN116_000124</name>
</gene>
<feature type="compositionally biased region" description="Basic and acidic residues" evidence="1">
    <location>
        <begin position="82"/>
        <end position="91"/>
    </location>
</feature>
<proteinExistence type="predicted"/>
<feature type="compositionally biased region" description="Low complexity" evidence="1">
    <location>
        <begin position="122"/>
        <end position="153"/>
    </location>
</feature>
<keyword evidence="2" id="KW-0812">Transmembrane</keyword>
<feature type="region of interest" description="Disordered" evidence="1">
    <location>
        <begin position="121"/>
        <end position="173"/>
    </location>
</feature>
<keyword evidence="2" id="KW-0472">Membrane</keyword>
<sequence>MKKTIKLLFRKKAEHRREGSVEAEYITHVADEDVINVLSEVDYVEGNERNADKEDLVKGEEADEEKTEAAKEEEEADELDEEVKMESEARGGESAYVVVCDDEVNDANTVDYIKDRDDCNDVVDNNSDDNNNNANNDISGTTTSNNNNGNSVSGVGGGGGSSSSSSSSSSSNIGSHNYTRNFDYPYDVEYVNYHMNAIIKNCYNDTMDEFCIRDDNEFLKEACILVLLILLFIPLCIYYFYSLVNYVLF</sequence>
<organism evidence="3 4">
    <name type="scientific">Schistosoma mekongi</name>
    <name type="common">Parasitic worm</name>
    <dbReference type="NCBI Taxonomy" id="38744"/>
    <lineage>
        <taxon>Eukaryota</taxon>
        <taxon>Metazoa</taxon>
        <taxon>Spiralia</taxon>
        <taxon>Lophotrochozoa</taxon>
        <taxon>Platyhelminthes</taxon>
        <taxon>Trematoda</taxon>
        <taxon>Digenea</taxon>
        <taxon>Strigeidida</taxon>
        <taxon>Schistosomatoidea</taxon>
        <taxon>Schistosomatidae</taxon>
        <taxon>Schistosoma</taxon>
    </lineage>
</organism>
<feature type="compositionally biased region" description="Low complexity" evidence="1">
    <location>
        <begin position="162"/>
        <end position="173"/>
    </location>
</feature>